<keyword evidence="3" id="KW-0812">Transmembrane</keyword>
<dbReference type="PANTHER" id="PTHR42982">
    <property type="entry name" value="SEC-INDEPENDENT PROTEIN TRANSLOCASE PROTEIN TATA"/>
    <property type="match status" value="1"/>
</dbReference>
<reference evidence="8" key="1">
    <citation type="journal article" date="2014" name="Front. Microbiol.">
        <title>High frequency of phylogenetically diverse reductive dehalogenase-homologous genes in deep subseafloor sedimentary metagenomes.</title>
        <authorList>
            <person name="Kawai M."/>
            <person name="Futagami T."/>
            <person name="Toyoda A."/>
            <person name="Takaki Y."/>
            <person name="Nishi S."/>
            <person name="Hori S."/>
            <person name="Arai W."/>
            <person name="Tsubouchi T."/>
            <person name="Morono Y."/>
            <person name="Uchiyama I."/>
            <person name="Ito T."/>
            <person name="Fujiyama A."/>
            <person name="Inagaki F."/>
            <person name="Takami H."/>
        </authorList>
    </citation>
    <scope>NUCLEOTIDE SEQUENCE</scope>
    <source>
        <strain evidence="8">Expedition CK06-06</strain>
    </source>
</reference>
<keyword evidence="2" id="KW-0813">Transport</keyword>
<protein>
    <recommendedName>
        <fullName evidence="9">Sec-independent protein translocase protein TatA</fullName>
    </recommendedName>
</protein>
<evidence type="ECO:0000256" key="6">
    <source>
        <dbReference type="ARBA" id="ARBA00023010"/>
    </source>
</evidence>
<dbReference type="GO" id="GO:0015031">
    <property type="term" value="P:protein transport"/>
    <property type="evidence" value="ECO:0007669"/>
    <property type="project" value="UniProtKB-KW"/>
</dbReference>
<gene>
    <name evidence="8" type="ORF">S03H2_17219</name>
</gene>
<keyword evidence="4" id="KW-0653">Protein transport</keyword>
<evidence type="ECO:0000256" key="4">
    <source>
        <dbReference type="ARBA" id="ARBA00022927"/>
    </source>
</evidence>
<dbReference type="PANTHER" id="PTHR42982:SF1">
    <property type="entry name" value="SEC-INDEPENDENT PROTEIN TRANSLOCASE PROTEIN TATA"/>
    <property type="match status" value="1"/>
</dbReference>
<evidence type="ECO:0000256" key="3">
    <source>
        <dbReference type="ARBA" id="ARBA00022692"/>
    </source>
</evidence>
<comment type="caution">
    <text evidence="8">The sequence shown here is derived from an EMBL/GenBank/DDBJ whole genome shotgun (WGS) entry which is preliminary data.</text>
</comment>
<keyword evidence="5" id="KW-1133">Transmembrane helix</keyword>
<evidence type="ECO:0000256" key="5">
    <source>
        <dbReference type="ARBA" id="ARBA00022989"/>
    </source>
</evidence>
<comment type="subcellular location">
    <subcellularLocation>
        <location evidence="1">Membrane</location>
        <topology evidence="1">Single-pass membrane protein</topology>
    </subcellularLocation>
</comment>
<dbReference type="GO" id="GO:0016020">
    <property type="term" value="C:membrane"/>
    <property type="evidence" value="ECO:0007669"/>
    <property type="project" value="UniProtKB-ARBA"/>
</dbReference>
<dbReference type="AlphaFoldDB" id="X1FJ71"/>
<dbReference type="InterPro" id="IPR003369">
    <property type="entry name" value="TatA/B/E"/>
</dbReference>
<dbReference type="Pfam" id="PF02416">
    <property type="entry name" value="TatA_B_E"/>
    <property type="match status" value="1"/>
</dbReference>
<keyword evidence="7" id="KW-0472">Membrane</keyword>
<evidence type="ECO:0000256" key="1">
    <source>
        <dbReference type="ARBA" id="ARBA00004167"/>
    </source>
</evidence>
<dbReference type="Gene3D" id="1.20.5.3310">
    <property type="match status" value="1"/>
</dbReference>
<keyword evidence="6" id="KW-0811">Translocation</keyword>
<organism evidence="8">
    <name type="scientific">marine sediment metagenome</name>
    <dbReference type="NCBI Taxonomy" id="412755"/>
    <lineage>
        <taxon>unclassified sequences</taxon>
        <taxon>metagenomes</taxon>
        <taxon>ecological metagenomes</taxon>
    </lineage>
</organism>
<dbReference type="EMBL" id="BARU01008858">
    <property type="protein sequence ID" value="GAH45721.1"/>
    <property type="molecule type" value="Genomic_DNA"/>
</dbReference>
<name>X1FJ71_9ZZZZ</name>
<proteinExistence type="predicted"/>
<evidence type="ECO:0000256" key="7">
    <source>
        <dbReference type="ARBA" id="ARBA00023136"/>
    </source>
</evidence>
<sequence>MIVVLLLFGANKIPEIAKGLGKGLREFRKATDDIKREINDQTREITDDVKKFKDDLTKED</sequence>
<evidence type="ECO:0000256" key="2">
    <source>
        <dbReference type="ARBA" id="ARBA00022448"/>
    </source>
</evidence>
<evidence type="ECO:0008006" key="9">
    <source>
        <dbReference type="Google" id="ProtNLM"/>
    </source>
</evidence>
<evidence type="ECO:0000313" key="8">
    <source>
        <dbReference type="EMBL" id="GAH45721.1"/>
    </source>
</evidence>
<accession>X1FJ71</accession>